<reference evidence="1" key="1">
    <citation type="journal article" date="2020" name="New Phytol.">
        <title>Comparative genomics reveals dynamic genome evolution in host specialist ectomycorrhizal fungi.</title>
        <authorList>
            <person name="Lofgren L.A."/>
            <person name="Nguyen N.H."/>
            <person name="Vilgalys R."/>
            <person name="Ruytinx J."/>
            <person name="Liao H.L."/>
            <person name="Branco S."/>
            <person name="Kuo A."/>
            <person name="LaButti K."/>
            <person name="Lipzen A."/>
            <person name="Andreopoulos W."/>
            <person name="Pangilinan J."/>
            <person name="Riley R."/>
            <person name="Hundley H."/>
            <person name="Na H."/>
            <person name="Barry K."/>
            <person name="Grigoriev I.V."/>
            <person name="Stajich J.E."/>
            <person name="Kennedy P.G."/>
        </authorList>
    </citation>
    <scope>NUCLEOTIDE SEQUENCE</scope>
    <source>
        <strain evidence="1">MN1</strain>
    </source>
</reference>
<evidence type="ECO:0000313" key="1">
    <source>
        <dbReference type="EMBL" id="KAG1820944.1"/>
    </source>
</evidence>
<organism evidence="1 2">
    <name type="scientific">Suillus subaureus</name>
    <dbReference type="NCBI Taxonomy" id="48587"/>
    <lineage>
        <taxon>Eukaryota</taxon>
        <taxon>Fungi</taxon>
        <taxon>Dikarya</taxon>
        <taxon>Basidiomycota</taxon>
        <taxon>Agaricomycotina</taxon>
        <taxon>Agaricomycetes</taxon>
        <taxon>Agaricomycetidae</taxon>
        <taxon>Boletales</taxon>
        <taxon>Suillineae</taxon>
        <taxon>Suillaceae</taxon>
        <taxon>Suillus</taxon>
    </lineage>
</organism>
<dbReference type="AlphaFoldDB" id="A0A9P7JG11"/>
<proteinExistence type="predicted"/>
<evidence type="ECO:0000313" key="2">
    <source>
        <dbReference type="Proteomes" id="UP000807769"/>
    </source>
</evidence>
<dbReference type="RefSeq" id="XP_041196011.1">
    <property type="nucleotide sequence ID" value="XM_041332601.1"/>
</dbReference>
<name>A0A9P7JG11_9AGAM</name>
<dbReference type="Proteomes" id="UP000807769">
    <property type="component" value="Unassembled WGS sequence"/>
</dbReference>
<dbReference type="EMBL" id="JABBWG010000007">
    <property type="protein sequence ID" value="KAG1820944.1"/>
    <property type="molecule type" value="Genomic_DNA"/>
</dbReference>
<gene>
    <name evidence="1" type="ORF">BJ212DRAFT_1297420</name>
</gene>
<sequence>MFNECSTHYSESILVADVSSQSEDLTTTIKLRVLSKKPLVAPHEFANQSNSSAPQNPPTFLTNQNAIWLQGSARSTAFSTTDVSSGQQFGHGGRSFNWSQLGTNDSKSEQLQDSLSDWLNLNEISQPTNPSLQSMLPNSAAPQELNLSVGESGLSSMQAQTFQNSEFNENSHFKSNSHSFQWQAYGGGDQHFNFDPPFCLGLTLPPSFPTSASQELQHGFEQAGPATFKMLHAQASSSSQAIESSLQEQPSLLNAHDIHLKRISNSMWQEAPMNNDYLNLHTPASLPPLSFPTSQDVNMHPVPSQPPIIVDTQSLNQMIGRSQVLMLKLIFNMGFFPPEVLLTKMANDTLDTAISQFPEEGTAQVVKLKGIIKTTFSNFQKFTNIFLLPVYQLSVSPWKSKEAMDAWCMAKIESLLLDFKFLNAWVQLLVANNLQQIHIPFGHILISSLIEHMLRNKNYSQYISLGTASWEMCLKHTITAISAAYHTALLKFKASPSWVKASLSNEQEKYYYIFIQHFSLLPNLERFILNQMLASMCHALA</sequence>
<keyword evidence="2" id="KW-1185">Reference proteome</keyword>
<dbReference type="GeneID" id="64626618"/>
<accession>A0A9P7JG11</accession>
<dbReference type="OrthoDB" id="2691565at2759"/>
<comment type="caution">
    <text evidence="1">The sequence shown here is derived from an EMBL/GenBank/DDBJ whole genome shotgun (WGS) entry which is preliminary data.</text>
</comment>
<protein>
    <submittedName>
        <fullName evidence="1">Uncharacterized protein</fullName>
    </submittedName>
</protein>